<dbReference type="OrthoDB" id="10685041at2759"/>
<dbReference type="EMBL" id="KK101786">
    <property type="protein sequence ID" value="KIY99638.1"/>
    <property type="molecule type" value="Genomic_DNA"/>
</dbReference>
<evidence type="ECO:0000256" key="1">
    <source>
        <dbReference type="SAM" id="MobiDB-lite"/>
    </source>
</evidence>
<sequence length="473" mass="49229">MCRSGFYPNTQLLDTTLLPGLEPHLSALVQHAASQQIEQLGELQGKQGQLLHSKEEPPFEWQGHRGALAPGLLDPEQVASLLPALAALDCKPRAKWWALYQDALAASLERVDVFTLAEALEAVAALQLPVKAPLLRLVLSVLPPKRVRLLDQPRMASLLVGFGHLADASAGNASAFDARVARVLWHGAGSHVASLSSRCSGSETSGGGVRPMRANSGGDSRGGDGGSDGDDDSCSSSGEQTGAIKLGQLCCNLLQAAGKLQRARPDLGPPGQMVTTLLAGSKLGLAAGSLPPPALAQLARSVQVLGAAPDDDWVNRLQDAMEAVATGARADYLASVITAVANLGVRPRLPLLERLLLIGPCQEFSPRLMGELHDAITLLLADSEPVGPPAVPKSNVTAYQWGGPVVPAEGAGDAEFDAFVDATRAQLGPADSPAGPLSTESEPDLEDAFQDRRATADLWRFATGDADGAVAGD</sequence>
<name>A0A0D2KWJ5_9CHLO</name>
<accession>A0A0D2KWJ5</accession>
<evidence type="ECO:0000313" key="2">
    <source>
        <dbReference type="EMBL" id="KIY99638.1"/>
    </source>
</evidence>
<feature type="region of interest" description="Disordered" evidence="1">
    <location>
        <begin position="427"/>
        <end position="450"/>
    </location>
</feature>
<protein>
    <submittedName>
        <fullName evidence="2">Uncharacterized protein</fullName>
    </submittedName>
</protein>
<feature type="compositionally biased region" description="Polar residues" evidence="1">
    <location>
        <begin position="193"/>
        <end position="203"/>
    </location>
</feature>
<proteinExistence type="predicted"/>
<gene>
    <name evidence="2" type="ORF">MNEG_8321</name>
</gene>
<dbReference type="KEGG" id="mng:MNEG_8321"/>
<dbReference type="GeneID" id="25741197"/>
<feature type="region of interest" description="Disordered" evidence="1">
    <location>
        <begin position="193"/>
        <end position="238"/>
    </location>
</feature>
<evidence type="ECO:0000313" key="3">
    <source>
        <dbReference type="Proteomes" id="UP000054498"/>
    </source>
</evidence>
<dbReference type="RefSeq" id="XP_013898658.1">
    <property type="nucleotide sequence ID" value="XM_014043204.1"/>
</dbReference>
<dbReference type="Proteomes" id="UP000054498">
    <property type="component" value="Unassembled WGS sequence"/>
</dbReference>
<reference evidence="2 3" key="1">
    <citation type="journal article" date="2013" name="BMC Genomics">
        <title>Reconstruction of the lipid metabolism for the microalga Monoraphidium neglectum from its genome sequence reveals characteristics suitable for biofuel production.</title>
        <authorList>
            <person name="Bogen C."/>
            <person name="Al-Dilaimi A."/>
            <person name="Albersmeier A."/>
            <person name="Wichmann J."/>
            <person name="Grundmann M."/>
            <person name="Rupp O."/>
            <person name="Lauersen K.J."/>
            <person name="Blifernez-Klassen O."/>
            <person name="Kalinowski J."/>
            <person name="Goesmann A."/>
            <person name="Mussgnug J.H."/>
            <person name="Kruse O."/>
        </authorList>
    </citation>
    <scope>NUCLEOTIDE SEQUENCE [LARGE SCALE GENOMIC DNA]</scope>
    <source>
        <strain evidence="2 3">SAG 48.87</strain>
    </source>
</reference>
<keyword evidence="3" id="KW-1185">Reference proteome</keyword>
<dbReference type="AlphaFoldDB" id="A0A0D2KWJ5"/>
<organism evidence="2 3">
    <name type="scientific">Monoraphidium neglectum</name>
    <dbReference type="NCBI Taxonomy" id="145388"/>
    <lineage>
        <taxon>Eukaryota</taxon>
        <taxon>Viridiplantae</taxon>
        <taxon>Chlorophyta</taxon>
        <taxon>core chlorophytes</taxon>
        <taxon>Chlorophyceae</taxon>
        <taxon>CS clade</taxon>
        <taxon>Sphaeropleales</taxon>
        <taxon>Selenastraceae</taxon>
        <taxon>Monoraphidium</taxon>
    </lineage>
</organism>